<keyword evidence="4" id="KW-1185">Reference proteome</keyword>
<protein>
    <recommendedName>
        <fullName evidence="2">Mei2-like C-terminal RNA recognition motif domain-containing protein</fullName>
    </recommendedName>
</protein>
<dbReference type="EMBL" id="KK365130">
    <property type="protein sequence ID" value="KCZ82363.1"/>
    <property type="molecule type" value="Genomic_DNA"/>
</dbReference>
<dbReference type="VEuPathDB" id="MicrosporidiaDB:H312_00021"/>
<accession>A0A059F4Z0</accession>
<dbReference type="GO" id="GO:0003723">
    <property type="term" value="F:RNA binding"/>
    <property type="evidence" value="ECO:0007669"/>
    <property type="project" value="UniProtKB-KW"/>
</dbReference>
<reference evidence="4" key="1">
    <citation type="submission" date="2013-02" db="EMBL/GenBank/DDBJ databases">
        <authorList>
            <consortium name="The Broad Institute Genome Sequencing Platform"/>
            <person name="Cuomo C."/>
            <person name="Becnel J."/>
            <person name="Sanscrainte N."/>
            <person name="Walker B."/>
            <person name="Young S.K."/>
            <person name="Zeng Q."/>
            <person name="Gargeya S."/>
            <person name="Fitzgerald M."/>
            <person name="Haas B."/>
            <person name="Abouelleil A."/>
            <person name="Alvarado L."/>
            <person name="Arachchi H.M."/>
            <person name="Berlin A.M."/>
            <person name="Chapman S.B."/>
            <person name="Dewar J."/>
            <person name="Goldberg J."/>
            <person name="Griggs A."/>
            <person name="Gujja S."/>
            <person name="Hansen M."/>
            <person name="Howarth C."/>
            <person name="Imamovic A."/>
            <person name="Larimer J."/>
            <person name="McCowan C."/>
            <person name="Murphy C."/>
            <person name="Neiman D."/>
            <person name="Pearson M."/>
            <person name="Priest M."/>
            <person name="Roberts A."/>
            <person name="Saif S."/>
            <person name="Shea T."/>
            <person name="Sisk P."/>
            <person name="Sykes S."/>
            <person name="Wortman J."/>
            <person name="Nusbaum C."/>
            <person name="Birren B."/>
        </authorList>
    </citation>
    <scope>NUCLEOTIDE SEQUENCE [LARGE SCALE GENOMIC DNA]</scope>
    <source>
        <strain evidence="4">PRA339</strain>
    </source>
</reference>
<feature type="domain" description="Mei2-like C-terminal RNA recognition motif" evidence="2">
    <location>
        <begin position="164"/>
        <end position="259"/>
    </location>
</feature>
<organism evidence="3 4">
    <name type="scientific">Anncaliia algerae PRA339</name>
    <dbReference type="NCBI Taxonomy" id="1288291"/>
    <lineage>
        <taxon>Eukaryota</taxon>
        <taxon>Fungi</taxon>
        <taxon>Fungi incertae sedis</taxon>
        <taxon>Microsporidia</taxon>
        <taxon>Tubulinosematoidea</taxon>
        <taxon>Tubulinosematidae</taxon>
        <taxon>Anncaliia</taxon>
    </lineage>
</organism>
<dbReference type="AlphaFoldDB" id="A0A059F4Z0"/>
<evidence type="ECO:0000313" key="3">
    <source>
        <dbReference type="EMBL" id="KCZ82363.1"/>
    </source>
</evidence>
<dbReference type="InterPro" id="IPR035979">
    <property type="entry name" value="RBD_domain_sf"/>
</dbReference>
<dbReference type="Pfam" id="PF04059">
    <property type="entry name" value="RRM_2"/>
    <property type="match status" value="1"/>
</dbReference>
<proteinExistence type="predicted"/>
<evidence type="ECO:0000259" key="2">
    <source>
        <dbReference type="Pfam" id="PF04059"/>
    </source>
</evidence>
<dbReference type="SUPFAM" id="SSF54928">
    <property type="entry name" value="RNA-binding domain, RBD"/>
    <property type="match status" value="1"/>
</dbReference>
<keyword evidence="1" id="KW-0694">RNA-binding</keyword>
<gene>
    <name evidence="3" type="ORF">H312_00021</name>
</gene>
<dbReference type="Proteomes" id="UP000030655">
    <property type="component" value="Unassembled WGS sequence"/>
</dbReference>
<dbReference type="OrthoDB" id="417481at2759"/>
<dbReference type="InterPro" id="IPR007201">
    <property type="entry name" value="Mei2-like_Rrm_C"/>
</dbReference>
<evidence type="ECO:0000313" key="4">
    <source>
        <dbReference type="Proteomes" id="UP000030655"/>
    </source>
</evidence>
<reference evidence="3 4" key="2">
    <citation type="submission" date="2014-03" db="EMBL/GenBank/DDBJ databases">
        <title>The Genome Sequence of Anncaliia algerae insect isolate PRA339.</title>
        <authorList>
            <consortium name="The Broad Institute Genome Sequencing Platform"/>
            <consortium name="The Broad Institute Genome Sequencing Center for Infectious Disease"/>
            <person name="Cuomo C."/>
            <person name="Becnel J."/>
            <person name="Sanscrainte N."/>
            <person name="Walker B."/>
            <person name="Young S.K."/>
            <person name="Zeng Q."/>
            <person name="Gargeya S."/>
            <person name="Fitzgerald M."/>
            <person name="Haas B."/>
            <person name="Abouelleil A."/>
            <person name="Alvarado L."/>
            <person name="Arachchi H.M."/>
            <person name="Berlin A.M."/>
            <person name="Chapman S.B."/>
            <person name="Dewar J."/>
            <person name="Goldberg J."/>
            <person name="Griggs A."/>
            <person name="Gujja S."/>
            <person name="Hansen M."/>
            <person name="Howarth C."/>
            <person name="Imamovic A."/>
            <person name="Larimer J."/>
            <person name="McCowan C."/>
            <person name="Murphy C."/>
            <person name="Neiman D."/>
            <person name="Pearson M."/>
            <person name="Priest M."/>
            <person name="Roberts A."/>
            <person name="Saif S."/>
            <person name="Shea T."/>
            <person name="Sisk P."/>
            <person name="Sykes S."/>
            <person name="Wortman J."/>
            <person name="Nusbaum C."/>
            <person name="Birren B."/>
        </authorList>
    </citation>
    <scope>NUCLEOTIDE SEQUENCE [LARGE SCALE GENOMIC DNA]</scope>
    <source>
        <strain evidence="3 4">PRA339</strain>
    </source>
</reference>
<evidence type="ECO:0000256" key="1">
    <source>
        <dbReference type="ARBA" id="ARBA00022884"/>
    </source>
</evidence>
<dbReference type="HOGENOM" id="CLU_879898_0_0_1"/>
<name>A0A059F4Z0_9MICR</name>
<dbReference type="PANTHER" id="PTHR23189">
    <property type="entry name" value="RNA RECOGNITION MOTIF-CONTAINING"/>
    <property type="match status" value="1"/>
</dbReference>
<dbReference type="STRING" id="1288291.A0A059F4Z0"/>
<sequence>MHDHPRKKQNDFNNIFDFFIEGFMNRRKEYNEILEKAKFNHDSVKATEKEINAAPLEFPKQMVGKNREFFVWDKQGDFVIKTGSEDENKENTGEESVVYEQLKEQFKIEMQKENQNLINSLNNLYTSKSGLSNKSFTNYKHRMIRDAEYYKIYIDDIINKHDIRKTCMIKNIPNKYTVDMLIDLLNEDHAGEYDFLYLRMDFVNECNVGYAFVNFKSCHSLISFYNKIHGKRWKNFSSHKIAELTYATMQGIEQIRNKFKYSSILNEREQYRPKLFYTKGPMKGKEKPFL</sequence>